<protein>
    <recommendedName>
        <fullName evidence="5">Tat pathway signal sequence</fullName>
    </recommendedName>
</protein>
<dbReference type="PANTHER" id="PTHR33365">
    <property type="entry name" value="YALI0B05434P"/>
    <property type="match status" value="1"/>
</dbReference>
<evidence type="ECO:0000313" key="3">
    <source>
        <dbReference type="EMBL" id="KIJ63431.1"/>
    </source>
</evidence>
<evidence type="ECO:0000256" key="1">
    <source>
        <dbReference type="ARBA" id="ARBA00004685"/>
    </source>
</evidence>
<evidence type="ECO:0000256" key="2">
    <source>
        <dbReference type="ARBA" id="ARBA00035112"/>
    </source>
</evidence>
<dbReference type="Pfam" id="PF11807">
    <property type="entry name" value="UstYa"/>
    <property type="match status" value="1"/>
</dbReference>
<gene>
    <name evidence="3" type="ORF">HYDPIDRAFT_92696</name>
</gene>
<comment type="pathway">
    <text evidence="1">Mycotoxin biosynthesis.</text>
</comment>
<dbReference type="HOGENOM" id="CLU_042941_6_3_1"/>
<name>A0A0C9WDX3_9AGAM</name>
<evidence type="ECO:0000313" key="4">
    <source>
        <dbReference type="Proteomes" id="UP000053820"/>
    </source>
</evidence>
<dbReference type="GO" id="GO:0043386">
    <property type="term" value="P:mycotoxin biosynthetic process"/>
    <property type="evidence" value="ECO:0007669"/>
    <property type="project" value="InterPro"/>
</dbReference>
<dbReference type="AlphaFoldDB" id="A0A0C9WDX3"/>
<comment type="similarity">
    <text evidence="2">Belongs to the ustYa family.</text>
</comment>
<dbReference type="OrthoDB" id="3687641at2759"/>
<keyword evidence="4" id="KW-1185">Reference proteome</keyword>
<dbReference type="Proteomes" id="UP000053820">
    <property type="component" value="Unassembled WGS sequence"/>
</dbReference>
<sequence length="198" mass="22801">MVLRAAPANGAVEWVSKRFDDVWDISIYNGPPSPTVDAAWEALYTHGIMQLPRSEADRLPNKTAPIPGDEDNYIFTLDVFHQLHCLNNVRQALHPEYYDEAYYVSKGLHNPMKLHVEGHEGFDHMGHCIDSLRESIMCSADITPIVWAWDERQKQTSPRLDVVHVCRDYGKIQEWADTHLIRSIFDPKVHLEDERVVV</sequence>
<dbReference type="EMBL" id="KN839851">
    <property type="protein sequence ID" value="KIJ63431.1"/>
    <property type="molecule type" value="Genomic_DNA"/>
</dbReference>
<dbReference type="InterPro" id="IPR021765">
    <property type="entry name" value="UstYa-like"/>
</dbReference>
<organism evidence="3 4">
    <name type="scientific">Hydnomerulius pinastri MD-312</name>
    <dbReference type="NCBI Taxonomy" id="994086"/>
    <lineage>
        <taxon>Eukaryota</taxon>
        <taxon>Fungi</taxon>
        <taxon>Dikarya</taxon>
        <taxon>Basidiomycota</taxon>
        <taxon>Agaricomycotina</taxon>
        <taxon>Agaricomycetes</taxon>
        <taxon>Agaricomycetidae</taxon>
        <taxon>Boletales</taxon>
        <taxon>Boletales incertae sedis</taxon>
        <taxon>Leucogyrophana</taxon>
    </lineage>
</organism>
<evidence type="ECO:0008006" key="5">
    <source>
        <dbReference type="Google" id="ProtNLM"/>
    </source>
</evidence>
<dbReference type="PANTHER" id="PTHR33365:SF4">
    <property type="entry name" value="CYCLOCHLOROTINE BIOSYNTHESIS PROTEIN O"/>
    <property type="match status" value="1"/>
</dbReference>
<reference evidence="3 4" key="1">
    <citation type="submission" date="2014-04" db="EMBL/GenBank/DDBJ databases">
        <title>Evolutionary Origins and Diversification of the Mycorrhizal Mutualists.</title>
        <authorList>
            <consortium name="DOE Joint Genome Institute"/>
            <consortium name="Mycorrhizal Genomics Consortium"/>
            <person name="Kohler A."/>
            <person name="Kuo A."/>
            <person name="Nagy L.G."/>
            <person name="Floudas D."/>
            <person name="Copeland A."/>
            <person name="Barry K.W."/>
            <person name="Cichocki N."/>
            <person name="Veneault-Fourrey C."/>
            <person name="LaButti K."/>
            <person name="Lindquist E.A."/>
            <person name="Lipzen A."/>
            <person name="Lundell T."/>
            <person name="Morin E."/>
            <person name="Murat C."/>
            <person name="Riley R."/>
            <person name="Ohm R."/>
            <person name="Sun H."/>
            <person name="Tunlid A."/>
            <person name="Henrissat B."/>
            <person name="Grigoriev I.V."/>
            <person name="Hibbett D.S."/>
            <person name="Martin F."/>
        </authorList>
    </citation>
    <scope>NUCLEOTIDE SEQUENCE [LARGE SCALE GENOMIC DNA]</scope>
    <source>
        <strain evidence="3 4">MD-312</strain>
    </source>
</reference>
<proteinExistence type="inferred from homology"/>
<accession>A0A0C9WDX3</accession>